<dbReference type="EMBL" id="AP027272">
    <property type="protein sequence ID" value="BDX08549.1"/>
    <property type="molecule type" value="Genomic_DNA"/>
</dbReference>
<name>A0AA48HV56_9ALTE</name>
<dbReference type="PROSITE" id="PS51186">
    <property type="entry name" value="GNAT"/>
    <property type="match status" value="1"/>
</dbReference>
<evidence type="ECO:0000259" key="1">
    <source>
        <dbReference type="PROSITE" id="PS51186"/>
    </source>
</evidence>
<dbReference type="InterPro" id="IPR000182">
    <property type="entry name" value="GNAT_dom"/>
</dbReference>
<dbReference type="GO" id="GO:0016747">
    <property type="term" value="F:acyltransferase activity, transferring groups other than amino-acyl groups"/>
    <property type="evidence" value="ECO:0007669"/>
    <property type="project" value="InterPro"/>
</dbReference>
<sequence length="178" mass="19439">MKFSQFEPSRTQEAITLFRNVFSASEGEAEGRVIADFVAKLIHTTEQQDLIGCVAELNDRLVGCIFFSRITVPNGQSAFILSPVAVSTELQGTGIGQKLIQYGLDHLRSVNVKLAFTYGDPGYYCKTGFQPINENIVKAPCPLSQPIGWLAQSLDGQAIQPMVGATRCVEALNDPSLW</sequence>
<dbReference type="Pfam" id="PF00583">
    <property type="entry name" value="Acetyltransf_1"/>
    <property type="match status" value="1"/>
</dbReference>
<dbReference type="AlphaFoldDB" id="A0AA48HV56"/>
<dbReference type="InterPro" id="IPR016181">
    <property type="entry name" value="Acyl_CoA_acyltransferase"/>
</dbReference>
<protein>
    <submittedName>
        <fullName evidence="2">N-acetyltransferase</fullName>
    </submittedName>
</protein>
<gene>
    <name evidence="2" type="ORF">MACH26_40700</name>
</gene>
<keyword evidence="3" id="KW-1185">Reference proteome</keyword>
<organism evidence="2 3">
    <name type="scientific">Planctobacterium marinum</name>
    <dbReference type="NCBI Taxonomy" id="1631968"/>
    <lineage>
        <taxon>Bacteria</taxon>
        <taxon>Pseudomonadati</taxon>
        <taxon>Pseudomonadota</taxon>
        <taxon>Gammaproteobacteria</taxon>
        <taxon>Alteromonadales</taxon>
        <taxon>Alteromonadaceae</taxon>
        <taxon>Planctobacterium</taxon>
    </lineage>
</organism>
<dbReference type="RefSeq" id="WP_338294613.1">
    <property type="nucleotide sequence ID" value="NZ_AP027272.1"/>
</dbReference>
<dbReference type="Gene3D" id="3.40.630.30">
    <property type="match status" value="1"/>
</dbReference>
<dbReference type="Proteomes" id="UP001333710">
    <property type="component" value="Chromosome"/>
</dbReference>
<dbReference type="KEGG" id="pmaw:MACH26_40700"/>
<proteinExistence type="predicted"/>
<dbReference type="SUPFAM" id="SSF55729">
    <property type="entry name" value="Acyl-CoA N-acyltransferases (Nat)"/>
    <property type="match status" value="1"/>
</dbReference>
<evidence type="ECO:0000313" key="2">
    <source>
        <dbReference type="EMBL" id="BDX08549.1"/>
    </source>
</evidence>
<accession>A0AA48HV56</accession>
<evidence type="ECO:0000313" key="3">
    <source>
        <dbReference type="Proteomes" id="UP001333710"/>
    </source>
</evidence>
<reference evidence="2" key="1">
    <citation type="submission" date="2023-01" db="EMBL/GenBank/DDBJ databases">
        <title>Complete genome sequence of Planctobacterium marinum strain Dej080120_11.</title>
        <authorList>
            <person name="Ueki S."/>
            <person name="Maruyama F."/>
        </authorList>
    </citation>
    <scope>NUCLEOTIDE SEQUENCE</scope>
    <source>
        <strain evidence="2">Dej080120_11</strain>
    </source>
</reference>
<dbReference type="CDD" id="cd04301">
    <property type="entry name" value="NAT_SF"/>
    <property type="match status" value="1"/>
</dbReference>
<feature type="domain" description="N-acetyltransferase" evidence="1">
    <location>
        <begin position="1"/>
        <end position="148"/>
    </location>
</feature>